<feature type="transmembrane region" description="Helical" evidence="1">
    <location>
        <begin position="30"/>
        <end position="50"/>
    </location>
</feature>
<accession>X5H3D5</accession>
<dbReference type="RefSeq" id="WP_038558765.1">
    <property type="nucleotide sequence ID" value="NZ_CP007481.1"/>
</dbReference>
<keyword evidence="1" id="KW-0812">Transmembrane</keyword>
<gene>
    <name evidence="2" type="ORF">NHE_0085</name>
</gene>
<evidence type="ECO:0000313" key="3">
    <source>
        <dbReference type="Proteomes" id="UP000023755"/>
    </source>
</evidence>
<keyword evidence="1" id="KW-1133">Transmembrane helix</keyword>
<dbReference type="EMBL" id="CP007481">
    <property type="protein sequence ID" value="AHX11056.1"/>
    <property type="molecule type" value="Genomic_DNA"/>
</dbReference>
<dbReference type="AlphaFoldDB" id="X5H3D5"/>
<proteinExistence type="predicted"/>
<dbReference type="KEGG" id="nhm:NHE_0085"/>
<protein>
    <submittedName>
        <fullName evidence="2">Uncharacterized protein</fullName>
    </submittedName>
</protein>
<keyword evidence="1" id="KW-0472">Membrane</keyword>
<organism evidence="2 3">
    <name type="scientific">Neorickettsia helminthoeca str. Oregon</name>
    <dbReference type="NCBI Taxonomy" id="1286528"/>
    <lineage>
        <taxon>Bacteria</taxon>
        <taxon>Pseudomonadati</taxon>
        <taxon>Pseudomonadota</taxon>
        <taxon>Alphaproteobacteria</taxon>
        <taxon>Rickettsiales</taxon>
        <taxon>Anaplasmataceae</taxon>
        <taxon>Neorickettsia</taxon>
    </lineage>
</organism>
<dbReference type="HOGENOM" id="CLU_2070610_0_0_5"/>
<keyword evidence="3" id="KW-1185">Reference proteome</keyword>
<evidence type="ECO:0000256" key="1">
    <source>
        <dbReference type="SAM" id="Phobius"/>
    </source>
</evidence>
<name>X5H3D5_9RICK</name>
<evidence type="ECO:0000313" key="2">
    <source>
        <dbReference type="EMBL" id="AHX11056.1"/>
    </source>
</evidence>
<dbReference type="Proteomes" id="UP000023755">
    <property type="component" value="Chromosome"/>
</dbReference>
<reference evidence="2 3" key="1">
    <citation type="submission" date="2014-03" db="EMBL/GenBank/DDBJ databases">
        <title>Sequencing and Comparison of Genomes and Transcriptome Profiles of Human Ehrlichiosis Agents.</title>
        <authorList>
            <person name="Lin M."/>
            <person name="Daugherty S.C."/>
            <person name="Nagaraj S."/>
            <person name="Cheng Z."/>
            <person name="Xiong Q."/>
            <person name="Lin F.-Y."/>
            <person name="Sengamalay N."/>
            <person name="Ott S."/>
            <person name="Godinez A."/>
            <person name="Tallon L.J."/>
            <person name="Sadzewicz L."/>
            <person name="Fraser C.M."/>
            <person name="Dunning Hotopp J.C."/>
            <person name="Rikihisa Y."/>
        </authorList>
    </citation>
    <scope>NUCLEOTIDE SEQUENCE [LARGE SCALE GENOMIC DNA]</scope>
    <source>
        <strain evidence="2 3">Oregon</strain>
    </source>
</reference>
<sequence length="118" mass="13152">MYEETDQKAEESLIQIQDAALTATRKKYPVALLLCFVLAAIRCCIVTGFLENAVDYRTQIALALIESVLLGVIFGCIMATMCFYLNKNQSTFITGLSVETLETLVENEQRLPVTADHQ</sequence>
<feature type="transmembrane region" description="Helical" evidence="1">
    <location>
        <begin position="62"/>
        <end position="85"/>
    </location>
</feature>